<dbReference type="Gene3D" id="3.20.20.70">
    <property type="entry name" value="Aldolase class I"/>
    <property type="match status" value="1"/>
</dbReference>
<sequence>MALVTTKEMFKKAYEGGYAIGAFNINNMEILQGVLRAAKAKNSPVILQCSTGAIKYAGPAMLKAMVDAAVAEAGVDVALHLDHGPDFEAVKMVIDAGFTSVMFDGSHYDYEENVAKTKEVVEYAHARGVVVEAELGVLAGVEDDVEAAEHVYTDPAQAVDFVKRTGCDSLAIAIGTSHGAFKFPPDFKPELKFNILEEIQKQLPGFPIVLHGASAVDPEAVATCNKFGGAIKDAKGIPEDMLRKASSMAVCKINMDTDLRLAMTAAIRKVFGENPAEFDPRKYLGAGRDAVQKVVEYKLDNIVGSTGAMNK</sequence>
<gene>
    <name evidence="7" type="ORF">SAMN05444401_3084</name>
</gene>
<dbReference type="GO" id="GO:0004332">
    <property type="term" value="F:fructose-bisphosphate aldolase activity"/>
    <property type="evidence" value="ECO:0007669"/>
    <property type="project" value="InterPro"/>
</dbReference>
<evidence type="ECO:0000256" key="3">
    <source>
        <dbReference type="ARBA" id="ARBA00023239"/>
    </source>
</evidence>
<dbReference type="STRING" id="1121298.SAMN05444401_3084"/>
<dbReference type="InterPro" id="IPR000771">
    <property type="entry name" value="FBA_II"/>
</dbReference>
<dbReference type="CDD" id="cd00947">
    <property type="entry name" value="TBP_aldolase_IIB"/>
    <property type="match status" value="1"/>
</dbReference>
<dbReference type="InterPro" id="IPR050246">
    <property type="entry name" value="Class_II_FBP_aldolase"/>
</dbReference>
<keyword evidence="8" id="KW-1185">Reference proteome</keyword>
<dbReference type="InterPro" id="IPR011289">
    <property type="entry name" value="Fruc_bis_ald_class-2"/>
</dbReference>
<feature type="binding site" evidence="5">
    <location>
        <position position="179"/>
    </location>
    <ligand>
        <name>dihydroxyacetone phosphate</name>
        <dbReference type="ChEBI" id="CHEBI:57642"/>
    </ligand>
</feature>
<evidence type="ECO:0000256" key="1">
    <source>
        <dbReference type="ARBA" id="ARBA00022723"/>
    </source>
</evidence>
<dbReference type="InterPro" id="IPR013785">
    <property type="entry name" value="Aldolase_TIM"/>
</dbReference>
<feature type="binding site" evidence="6">
    <location>
        <position position="134"/>
    </location>
    <ligand>
        <name>Zn(2+)</name>
        <dbReference type="ChEBI" id="CHEBI:29105"/>
        <label>2</label>
    </ligand>
</feature>
<dbReference type="EMBL" id="FQZO01000005">
    <property type="protein sequence ID" value="SHJ45515.1"/>
    <property type="molecule type" value="Genomic_DNA"/>
</dbReference>
<evidence type="ECO:0000256" key="5">
    <source>
        <dbReference type="PIRSR" id="PIRSR001359-2"/>
    </source>
</evidence>
<evidence type="ECO:0000256" key="2">
    <source>
        <dbReference type="ARBA" id="ARBA00022833"/>
    </source>
</evidence>
<dbReference type="RefSeq" id="WP_073008589.1">
    <property type="nucleotide sequence ID" value="NZ_FQZO01000005.1"/>
</dbReference>
<feature type="binding site" evidence="5">
    <location>
        <begin position="254"/>
        <end position="257"/>
    </location>
    <ligand>
        <name>dihydroxyacetone phosphate</name>
        <dbReference type="ChEBI" id="CHEBI:57642"/>
    </ligand>
</feature>
<dbReference type="GO" id="GO:0030388">
    <property type="term" value="P:fructose 1,6-bisphosphate metabolic process"/>
    <property type="evidence" value="ECO:0007669"/>
    <property type="project" value="InterPro"/>
</dbReference>
<dbReference type="Proteomes" id="UP000184080">
    <property type="component" value="Unassembled WGS sequence"/>
</dbReference>
<keyword evidence="1 6" id="KW-0479">Metal-binding</keyword>
<evidence type="ECO:0000313" key="7">
    <source>
        <dbReference type="EMBL" id="SHJ45515.1"/>
    </source>
</evidence>
<feature type="active site" description="Proton donor" evidence="4">
    <location>
        <position position="82"/>
    </location>
</feature>
<proteinExistence type="predicted"/>
<name>A0A1M6JFR8_9CLOT</name>
<dbReference type="NCBIfam" id="TIGR00167">
    <property type="entry name" value="cbbA"/>
    <property type="match status" value="1"/>
</dbReference>
<evidence type="ECO:0000313" key="8">
    <source>
        <dbReference type="Proteomes" id="UP000184080"/>
    </source>
</evidence>
<feature type="binding site" evidence="6">
    <location>
        <position position="83"/>
    </location>
    <ligand>
        <name>Zn(2+)</name>
        <dbReference type="ChEBI" id="CHEBI:29105"/>
        <label>1</label>
        <note>catalytic</note>
    </ligand>
</feature>
<dbReference type="GO" id="GO:0008270">
    <property type="term" value="F:zinc ion binding"/>
    <property type="evidence" value="ECO:0007669"/>
    <property type="project" value="InterPro"/>
</dbReference>
<feature type="binding site" evidence="5">
    <location>
        <begin position="212"/>
        <end position="214"/>
    </location>
    <ligand>
        <name>dihydroxyacetone phosphate</name>
        <dbReference type="ChEBI" id="CHEBI:57642"/>
    </ligand>
</feature>
<keyword evidence="2 6" id="KW-0862">Zinc</keyword>
<keyword evidence="3" id="KW-0456">Lyase</keyword>
<dbReference type="Pfam" id="PF01116">
    <property type="entry name" value="F_bP_aldolase"/>
    <property type="match status" value="1"/>
</dbReference>
<dbReference type="PANTHER" id="PTHR30304">
    <property type="entry name" value="D-TAGATOSE-1,6-BISPHOSPHATE ALDOLASE"/>
    <property type="match status" value="1"/>
</dbReference>
<organism evidence="7 8">
    <name type="scientific">Clostridium amylolyticum</name>
    <dbReference type="NCBI Taxonomy" id="1121298"/>
    <lineage>
        <taxon>Bacteria</taxon>
        <taxon>Bacillati</taxon>
        <taxon>Bacillota</taxon>
        <taxon>Clostridia</taxon>
        <taxon>Eubacteriales</taxon>
        <taxon>Clostridiaceae</taxon>
        <taxon>Clostridium</taxon>
    </lineage>
</organism>
<protein>
    <submittedName>
        <fullName evidence="7">Fructose-bisphosphate aldolase, class II</fullName>
    </submittedName>
</protein>
<accession>A0A1M6JFR8</accession>
<dbReference type="OrthoDB" id="9803995at2"/>
<dbReference type="AlphaFoldDB" id="A0A1M6JFR8"/>
<comment type="cofactor">
    <cofactor evidence="6">
        <name>Zn(2+)</name>
        <dbReference type="ChEBI" id="CHEBI:29105"/>
    </cofactor>
    <text evidence="6">Binds 2 Zn(2+) ions per subunit. One is catalytic and the other provides a structural contribution.</text>
</comment>
<feature type="binding site" evidence="6">
    <location>
        <position position="104"/>
    </location>
    <ligand>
        <name>Zn(2+)</name>
        <dbReference type="ChEBI" id="CHEBI:29105"/>
        <label>2</label>
    </ligand>
</feature>
<dbReference type="GO" id="GO:0006096">
    <property type="term" value="P:glycolytic process"/>
    <property type="evidence" value="ECO:0007669"/>
    <property type="project" value="InterPro"/>
</dbReference>
<evidence type="ECO:0000256" key="4">
    <source>
        <dbReference type="PIRSR" id="PIRSR001359-1"/>
    </source>
</evidence>
<dbReference type="PANTHER" id="PTHR30304:SF0">
    <property type="entry name" value="D-TAGATOSE-1,6-BISPHOSPHATE ALDOLASE SUBUNIT GATY-RELATED"/>
    <property type="match status" value="1"/>
</dbReference>
<evidence type="ECO:0000256" key="6">
    <source>
        <dbReference type="PIRSR" id="PIRSR001359-3"/>
    </source>
</evidence>
<feature type="binding site" evidence="6">
    <location>
        <position position="211"/>
    </location>
    <ligand>
        <name>Zn(2+)</name>
        <dbReference type="ChEBI" id="CHEBI:29105"/>
        <label>1</label>
        <note>catalytic</note>
    </ligand>
</feature>
<dbReference type="SUPFAM" id="SSF51569">
    <property type="entry name" value="Aldolase"/>
    <property type="match status" value="1"/>
</dbReference>
<dbReference type="PIRSF" id="PIRSF001359">
    <property type="entry name" value="F_bP_aldolase_II"/>
    <property type="match status" value="1"/>
</dbReference>
<dbReference type="NCBIfam" id="TIGR01859">
    <property type="entry name" value="fruc_bis_ald"/>
    <property type="match status" value="1"/>
</dbReference>
<feature type="binding site" evidence="6">
    <location>
        <position position="178"/>
    </location>
    <ligand>
        <name>Zn(2+)</name>
        <dbReference type="ChEBI" id="CHEBI:29105"/>
        <label>1</label>
        <note>catalytic</note>
    </ligand>
</feature>
<reference evidence="7 8" key="1">
    <citation type="submission" date="2016-11" db="EMBL/GenBank/DDBJ databases">
        <authorList>
            <person name="Jaros S."/>
            <person name="Januszkiewicz K."/>
            <person name="Wedrychowicz H."/>
        </authorList>
    </citation>
    <scope>NUCLEOTIDE SEQUENCE [LARGE SCALE GENOMIC DNA]</scope>
    <source>
        <strain evidence="7 8">DSM 21864</strain>
    </source>
</reference>